<gene>
    <name evidence="1" type="ORF">MGWOODY_XGa2659</name>
</gene>
<organism evidence="1">
    <name type="scientific">hydrothermal vent metagenome</name>
    <dbReference type="NCBI Taxonomy" id="652676"/>
    <lineage>
        <taxon>unclassified sequences</taxon>
        <taxon>metagenomes</taxon>
        <taxon>ecological metagenomes</taxon>
    </lineage>
</organism>
<name>A0A161KGF0_9ZZZZ</name>
<reference evidence="1" key="1">
    <citation type="submission" date="2015-10" db="EMBL/GenBank/DDBJ databases">
        <authorList>
            <person name="Gilbert D.G."/>
        </authorList>
    </citation>
    <scope>NUCLEOTIDE SEQUENCE</scope>
</reference>
<protein>
    <submittedName>
        <fullName evidence="1">Uncharacterized protein</fullName>
    </submittedName>
</protein>
<dbReference type="EMBL" id="CZRL01000067">
    <property type="protein sequence ID" value="CUS51792.1"/>
    <property type="molecule type" value="Genomic_DNA"/>
</dbReference>
<sequence>MIHHVQTEVIAIDLSPRQQCLDAGDAVLTVPWHSTRYG</sequence>
<dbReference type="AlphaFoldDB" id="A0A161KGF0"/>
<accession>A0A161KGF0</accession>
<proteinExistence type="predicted"/>
<evidence type="ECO:0000313" key="1">
    <source>
        <dbReference type="EMBL" id="CUS51792.1"/>
    </source>
</evidence>